<dbReference type="InterPro" id="IPR027417">
    <property type="entry name" value="P-loop_NTPase"/>
</dbReference>
<reference evidence="2 3" key="1">
    <citation type="journal article" date="2013" name="Curr. Biol.">
        <title>The Genome of the Foraminiferan Reticulomyxa filosa.</title>
        <authorList>
            <person name="Glockner G."/>
            <person name="Hulsmann N."/>
            <person name="Schleicher M."/>
            <person name="Noegel A.A."/>
            <person name="Eichinger L."/>
            <person name="Gallinger C."/>
            <person name="Pawlowski J."/>
            <person name="Sierra R."/>
            <person name="Euteneuer U."/>
            <person name="Pillet L."/>
            <person name="Moustafa A."/>
            <person name="Platzer M."/>
            <person name="Groth M."/>
            <person name="Szafranski K."/>
            <person name="Schliwa M."/>
        </authorList>
    </citation>
    <scope>NUCLEOTIDE SEQUENCE [LARGE SCALE GENOMIC DNA]</scope>
</reference>
<dbReference type="PROSITE" id="PS51192">
    <property type="entry name" value="HELICASE_ATP_BIND_1"/>
    <property type="match status" value="1"/>
</dbReference>
<comment type="caution">
    <text evidence="2">The sequence shown here is derived from an EMBL/GenBank/DDBJ whole genome shotgun (WGS) entry which is preliminary data.</text>
</comment>
<dbReference type="SUPFAM" id="SSF52540">
    <property type="entry name" value="P-loop containing nucleoside triphosphate hydrolases"/>
    <property type="match status" value="1"/>
</dbReference>
<dbReference type="GO" id="GO:0005524">
    <property type="term" value="F:ATP binding"/>
    <property type="evidence" value="ECO:0007669"/>
    <property type="project" value="InterPro"/>
</dbReference>
<sequence length="238" mass="27378">SAKKKWNFGQINWNSSVVANSTHDKTKSKQQEMRTNVTLLFKYGNMSQPKRTKIKIIQWLKSNAKIHPELEFLAKDDEAKNKMLMQIIEHTADCSNVGGLDLAQVLMTLEIESLPQRGYQREILERAKEKNVICYMPTGCGKTRVAIGLILLVLQRTSAWINDPQQKRTWVIFLVPTTNLATQQLNKIKVKKRGYTFFSEFSDTYKKKKLFDNVVVVQTTKLHTSINTTFQRKNLGGI</sequence>
<evidence type="ECO:0000313" key="2">
    <source>
        <dbReference type="EMBL" id="ETO18983.1"/>
    </source>
</evidence>
<accession>X6MZB5</accession>
<feature type="domain" description="Helicase ATP-binding" evidence="1">
    <location>
        <begin position="123"/>
        <end position="238"/>
    </location>
</feature>
<gene>
    <name evidence="2" type="ORF">RFI_18257</name>
</gene>
<organism evidence="2 3">
    <name type="scientific">Reticulomyxa filosa</name>
    <dbReference type="NCBI Taxonomy" id="46433"/>
    <lineage>
        <taxon>Eukaryota</taxon>
        <taxon>Sar</taxon>
        <taxon>Rhizaria</taxon>
        <taxon>Retaria</taxon>
        <taxon>Foraminifera</taxon>
        <taxon>Monothalamids</taxon>
        <taxon>Reticulomyxidae</taxon>
        <taxon>Reticulomyxa</taxon>
    </lineage>
</organism>
<dbReference type="InterPro" id="IPR014001">
    <property type="entry name" value="Helicase_ATP-bd"/>
</dbReference>
<dbReference type="Pfam" id="PF00270">
    <property type="entry name" value="DEAD"/>
    <property type="match status" value="1"/>
</dbReference>
<dbReference type="GO" id="GO:0003676">
    <property type="term" value="F:nucleic acid binding"/>
    <property type="evidence" value="ECO:0007669"/>
    <property type="project" value="InterPro"/>
</dbReference>
<dbReference type="OrthoDB" id="416741at2759"/>
<evidence type="ECO:0000259" key="1">
    <source>
        <dbReference type="PROSITE" id="PS51192"/>
    </source>
</evidence>
<dbReference type="Proteomes" id="UP000023152">
    <property type="component" value="Unassembled WGS sequence"/>
</dbReference>
<protein>
    <submittedName>
        <fullName evidence="2">DsRNA-specific nuclease dicer and related ribonuclease</fullName>
    </submittedName>
</protein>
<dbReference type="InterPro" id="IPR011545">
    <property type="entry name" value="DEAD/DEAH_box_helicase_dom"/>
</dbReference>
<dbReference type="Gene3D" id="3.40.50.300">
    <property type="entry name" value="P-loop containing nucleotide triphosphate hydrolases"/>
    <property type="match status" value="1"/>
</dbReference>
<keyword evidence="3" id="KW-1185">Reference proteome</keyword>
<feature type="non-terminal residue" evidence="2">
    <location>
        <position position="1"/>
    </location>
</feature>
<dbReference type="PANTHER" id="PTHR14074:SF16">
    <property type="entry name" value="ANTIVIRAL INNATE IMMUNE RESPONSE RECEPTOR RIG-I"/>
    <property type="match status" value="1"/>
</dbReference>
<dbReference type="PANTHER" id="PTHR14074">
    <property type="entry name" value="HELICASE WITH DEATH DOMAIN-RELATED"/>
    <property type="match status" value="1"/>
</dbReference>
<name>X6MZB5_RETFI</name>
<dbReference type="EMBL" id="ASPP01014179">
    <property type="protein sequence ID" value="ETO18983.1"/>
    <property type="molecule type" value="Genomic_DNA"/>
</dbReference>
<proteinExistence type="predicted"/>
<evidence type="ECO:0000313" key="3">
    <source>
        <dbReference type="Proteomes" id="UP000023152"/>
    </source>
</evidence>
<dbReference type="GO" id="GO:0005737">
    <property type="term" value="C:cytoplasm"/>
    <property type="evidence" value="ECO:0007669"/>
    <property type="project" value="TreeGrafter"/>
</dbReference>
<dbReference type="AlphaFoldDB" id="X6MZB5"/>
<dbReference type="InterPro" id="IPR051363">
    <property type="entry name" value="RLR_Helicase"/>
</dbReference>